<keyword evidence="2" id="KW-1185">Reference proteome</keyword>
<organism evidence="1 2">
    <name type="scientific">Ensifer adhaerens</name>
    <name type="common">Sinorhizobium morelense</name>
    <dbReference type="NCBI Taxonomy" id="106592"/>
    <lineage>
        <taxon>Bacteria</taxon>
        <taxon>Pseudomonadati</taxon>
        <taxon>Pseudomonadota</taxon>
        <taxon>Alphaproteobacteria</taxon>
        <taxon>Hyphomicrobiales</taxon>
        <taxon>Rhizobiaceae</taxon>
        <taxon>Sinorhizobium/Ensifer group</taxon>
        <taxon>Ensifer</taxon>
    </lineage>
</organism>
<sequence>MASVAITPAYAQQTTPKSIRPAAAGFSIPAGPLDAAIMRFGDDAGLQMLYPADVVRGLRSAGLSGSFTTDAALARLLAGTGLVYRFTGTNTVTISDPRRTTSGEGAVTPDGATALQKIEVSGLGAATEGTGSYTTGEMATAAGLPLSIRETPQSVTVVTRQLLDDRQATTIADALGSATGISIQRYDSDRTEFFARGFALTEFQYDGVLAKTDGVYDYGLSNADMTIYDRVEIVKGANGLLQGAGSPGAAVNLVRKKPTDTFQASLTGTAGSWDTYRSEMDVSGPLNADGSLRGRFAGAYEDGKSYLDHYEKRKFTLYGVLEADITDDTTLTVGADYQRNLPRGSSWTGLPMFYSDGSRTDWDVSKNPATEWSRRNTYANNYFATLVHEFDNGWNLDVTLNHRRNGHDSVLGSAGGGWPDPVTGAGVFQYVGRYGGNVVQNTADVRASGPIELFGRDHDLMIGATASRTSDKGPWYGYGGVGYDPNVPNFFDWDGKTQEPGFDLVGKYQTKTTQYGAYAAIRLKPTDELSVIAGSRISWWDTNDYGTYDNASGTWAGAAAYSVKGELTPYLGVVYDLTDSYSVYASYTSIFKPQKSQDVAGAYLDPEMGNSYEAGVKGAFFDGALNTTAAVFLTRQDNVGEQAGTDPVTGDPYYTAADGVTTKGFELEASGEVLPGWNVYAGYTYAHARKADGDRVYSFIQTSAPENVVKLFTTYQLPGEWEKLTVGGGIRWQDEIYGKVWSPASEYAVLSQKNVFLVDLMARYSFNEKVDLTFNAKNLLNEKYYAGFGNFDTGFYGEPRSFSVSTKFKF</sequence>
<dbReference type="EMBL" id="JAGGJR010000014">
    <property type="protein sequence ID" value="MBP1876007.1"/>
    <property type="molecule type" value="Genomic_DNA"/>
</dbReference>
<accession>A0ACC5T4G2</accession>
<evidence type="ECO:0000313" key="2">
    <source>
        <dbReference type="Proteomes" id="UP000823773"/>
    </source>
</evidence>
<keyword evidence="1" id="KW-0675">Receptor</keyword>
<comment type="caution">
    <text evidence="1">The sequence shown here is derived from an EMBL/GenBank/DDBJ whole genome shotgun (WGS) entry which is preliminary data.</text>
</comment>
<evidence type="ECO:0000313" key="1">
    <source>
        <dbReference type="EMBL" id="MBP1876007.1"/>
    </source>
</evidence>
<dbReference type="Proteomes" id="UP000823773">
    <property type="component" value="Unassembled WGS sequence"/>
</dbReference>
<reference evidence="1" key="1">
    <citation type="submission" date="2021-03" db="EMBL/GenBank/DDBJ databases">
        <title>Genomic Encyclopedia of Type Strains, Phase IV (KMG-IV): sequencing the most valuable type-strain genomes for metagenomic binning, comparative biology and taxonomic classification.</title>
        <authorList>
            <person name="Goeker M."/>
        </authorList>
    </citation>
    <scope>NUCLEOTIDE SEQUENCE</scope>
    <source>
        <strain evidence="1">DSM 18131</strain>
    </source>
</reference>
<protein>
    <submittedName>
        <fullName evidence="1">Outer membrane receptor for ferric coprogen and ferric-rhodotorulic acid</fullName>
    </submittedName>
</protein>
<gene>
    <name evidence="1" type="ORF">J2Z19_005756</name>
</gene>
<proteinExistence type="predicted"/>
<name>A0ACC5T4G2_ENSAD</name>